<organism>
    <name type="scientific">Solenopsis invicta</name>
    <name type="common">Red imported fire ant</name>
    <name type="synonym">Solenopsis wagneri</name>
    <dbReference type="NCBI Taxonomy" id="13686"/>
    <lineage>
        <taxon>Eukaryota</taxon>
        <taxon>Metazoa</taxon>
        <taxon>Ecdysozoa</taxon>
        <taxon>Arthropoda</taxon>
        <taxon>Hexapoda</taxon>
        <taxon>Insecta</taxon>
        <taxon>Pterygota</taxon>
        <taxon>Neoptera</taxon>
        <taxon>Endopterygota</taxon>
        <taxon>Hymenoptera</taxon>
        <taxon>Apocrita</taxon>
        <taxon>Aculeata</taxon>
        <taxon>Formicoidea</taxon>
        <taxon>Formicidae</taxon>
        <taxon>Myrmicinae</taxon>
        <taxon>Solenopsis</taxon>
    </lineage>
</organism>
<protein>
    <submittedName>
        <fullName evidence="1">Uncharacterized protein</fullName>
    </submittedName>
</protein>
<dbReference type="EMBL" id="GL771833">
    <property type="protein sequence ID" value="EFZ09472.1"/>
    <property type="molecule type" value="Genomic_DNA"/>
</dbReference>
<evidence type="ECO:0000313" key="1">
    <source>
        <dbReference type="EMBL" id="EFZ09472.1"/>
    </source>
</evidence>
<dbReference type="HOGENOM" id="CLU_143085_0_0_1"/>
<name>E9JCI1_SOLIN</name>
<sequence length="155" mass="18063">MYSVITSKSQDSRIALMIITIIIQGNSNITTNNLDMLMKIGLGLRMKDYFLLARDICRKLKITQISKDYSNHDIFQEILILLIDVLLAWKRMLIFLSRQMHLTLYRVSAIIIKARTTPDIKVKIDERINLEKLECTTRVPRAKDISMPRIMVKKP</sequence>
<accession>E9JCI1</accession>
<dbReference type="AlphaFoldDB" id="E9JCI1"/>
<gene>
    <name evidence="1" type="ORF">SINV_08835</name>
</gene>
<reference evidence="1" key="1">
    <citation type="journal article" date="2011" name="Proc. Natl. Acad. Sci. U.S.A.">
        <title>The genome of the fire ant Solenopsis invicta.</title>
        <authorList>
            <person name="Wurm Y."/>
            <person name="Wang J."/>
            <person name="Riba-Grognuz O."/>
            <person name="Corona M."/>
            <person name="Nygaard S."/>
            <person name="Hunt B.G."/>
            <person name="Ingram K.K."/>
            <person name="Falquet L."/>
            <person name="Nipitwattanaphon M."/>
            <person name="Gotzek D."/>
            <person name="Dijkstra M.B."/>
            <person name="Oettler J."/>
            <person name="Comtesse F."/>
            <person name="Shih C.J."/>
            <person name="Wu W.J."/>
            <person name="Yang C.C."/>
            <person name="Thomas J."/>
            <person name="Beaudoing E."/>
            <person name="Pradervand S."/>
            <person name="Flegel V."/>
            <person name="Cook E.D."/>
            <person name="Fabbretti R."/>
            <person name="Stockinger H."/>
            <person name="Long L."/>
            <person name="Farmerie W.G."/>
            <person name="Oakey J."/>
            <person name="Boomsma J.J."/>
            <person name="Pamilo P."/>
            <person name="Yi S.V."/>
            <person name="Heinze J."/>
            <person name="Goodisman M.A."/>
            <person name="Farinelli L."/>
            <person name="Harshman K."/>
            <person name="Hulo N."/>
            <person name="Cerutti L."/>
            <person name="Xenarios I."/>
            <person name="Shoemaker D."/>
            <person name="Keller L."/>
        </authorList>
    </citation>
    <scope>NUCLEOTIDE SEQUENCE [LARGE SCALE GENOMIC DNA]</scope>
</reference>
<proteinExistence type="predicted"/>
<feature type="non-terminal residue" evidence="1">
    <location>
        <position position="155"/>
    </location>
</feature>